<dbReference type="InterPro" id="IPR005027">
    <property type="entry name" value="Glyco_trans_43"/>
</dbReference>
<protein>
    <recommendedName>
        <fullName evidence="3 14">Galactosylgalactosylxylosylprotein 3-beta-glucuronosyltransferase</fullName>
        <ecNumber evidence="3 14">2.4.1.135</ecNumber>
    </recommendedName>
</protein>
<evidence type="ECO:0000256" key="3">
    <source>
        <dbReference type="ARBA" id="ARBA00012641"/>
    </source>
</evidence>
<dbReference type="AlphaFoldDB" id="A0A2G5U8Y2"/>
<dbReference type="Proteomes" id="UP000230233">
    <property type="component" value="Chromosome IV"/>
</dbReference>
<keyword evidence="4 14" id="KW-0808">Transferase</keyword>
<accession>A0A2G5U8Y2</accession>
<keyword evidence="5 14" id="KW-0812">Transmembrane</keyword>
<evidence type="ECO:0000256" key="2">
    <source>
        <dbReference type="ARBA" id="ARBA00007706"/>
    </source>
</evidence>
<evidence type="ECO:0000256" key="1">
    <source>
        <dbReference type="ARBA" id="ARBA00004606"/>
    </source>
</evidence>
<dbReference type="GO" id="GO:0005975">
    <property type="term" value="P:carbohydrate metabolic process"/>
    <property type="evidence" value="ECO:0007669"/>
    <property type="project" value="TreeGrafter"/>
</dbReference>
<reference evidence="16" key="1">
    <citation type="submission" date="2017-10" db="EMBL/GenBank/DDBJ databases">
        <title>Rapid genome shrinkage in a self-fertile nematode reveals novel sperm competition proteins.</title>
        <authorList>
            <person name="Yin D."/>
            <person name="Schwarz E.M."/>
            <person name="Thomas C.G."/>
            <person name="Felde R.L."/>
            <person name="Korf I.F."/>
            <person name="Cutter A.D."/>
            <person name="Schartner C.M."/>
            <person name="Ralston E.J."/>
            <person name="Meyer B.J."/>
            <person name="Haag E.S."/>
        </authorList>
    </citation>
    <scope>NUCLEOTIDE SEQUENCE [LARGE SCALE GENOMIC DNA]</scope>
    <source>
        <strain evidence="16">JU1422</strain>
    </source>
</reference>
<evidence type="ECO:0000256" key="7">
    <source>
        <dbReference type="ARBA" id="ARBA00022989"/>
    </source>
</evidence>
<keyword evidence="14" id="KW-0333">Golgi apparatus</keyword>
<gene>
    <name evidence="15" type="primary">Cnig_chr_IV.g15157</name>
    <name evidence="15" type="ORF">B9Z55_015157</name>
</gene>
<sequence>MWSNFPKERFSLPGMFSARKLNNPRLFPLYIGFIVFFVIFALHHSTYIKGSFMVESSESSVMVIVVTPTYKRYTRVPDMIRMANTLAHVKNLYWIVIEDGNKTSPAVEDILEGTGLQYTYMAHPTAKGFPKKGWYQRTMALRFIRSNTDQILGTSKDGVVYFGDDDNSYDIRLFTDYIRNVKTLGIWAVGYCGGSPVEAPNVTDGKVASFNVQWSPKRVFAVDMAGFAVNLKVVLNSDAEFGTSCKRGTGAPETCLLEDMGLDRTDIEPFGWEGKEGQRKIYAWHTKTKPPYIKGKLETFGYQVEIE</sequence>
<dbReference type="GO" id="GO:0000139">
    <property type="term" value="C:Golgi membrane"/>
    <property type="evidence" value="ECO:0007669"/>
    <property type="project" value="UniProtKB-SubCell"/>
</dbReference>
<comment type="cofactor">
    <cofactor evidence="12 14">
        <name>Mn(2+)</name>
        <dbReference type="ChEBI" id="CHEBI:29035"/>
    </cofactor>
</comment>
<evidence type="ECO:0000313" key="15">
    <source>
        <dbReference type="EMBL" id="PIC35992.1"/>
    </source>
</evidence>
<keyword evidence="7 14" id="KW-1133">Transmembrane helix</keyword>
<keyword evidence="6 14" id="KW-0735">Signal-anchor</keyword>
<dbReference type="PANTHER" id="PTHR10896:SF30">
    <property type="entry name" value="GALACTOSYLGALACTOSYLXYLOSYLPROTEIN 3-BETA-GLUCURONOSYLTRANSFERASE"/>
    <property type="match status" value="1"/>
</dbReference>
<dbReference type="InterPro" id="IPR029044">
    <property type="entry name" value="Nucleotide-diphossugar_trans"/>
</dbReference>
<dbReference type="SUPFAM" id="SSF53448">
    <property type="entry name" value="Nucleotide-diphospho-sugar transferases"/>
    <property type="match status" value="1"/>
</dbReference>
<dbReference type="OrthoDB" id="675023at2759"/>
<feature type="site" description="Interaction with galactose moiety of substrate glycoprotein" evidence="13">
    <location>
        <position position="198"/>
    </location>
</feature>
<comment type="subcellular location">
    <subcellularLocation>
        <location evidence="14">Golgi apparatus membrane</location>
        <topology evidence="14">Single-pass type II membrane protein</topology>
    </subcellularLocation>
    <subcellularLocation>
        <location evidence="1">Membrane</location>
        <topology evidence="1">Single-pass type II membrane protein</topology>
    </subcellularLocation>
</comment>
<dbReference type="PANTHER" id="PTHR10896">
    <property type="entry name" value="GALACTOSYLGALACTOSYLXYLOSYLPROTEIN 3-BETA-GLUCURONOSYLTRANSFERASE BETA-1,3-GLUCURONYLTRANSFERASE"/>
    <property type="match status" value="1"/>
</dbReference>
<evidence type="ECO:0000256" key="6">
    <source>
        <dbReference type="ARBA" id="ARBA00022968"/>
    </source>
</evidence>
<feature type="binding site" evidence="12">
    <location>
        <position position="166"/>
    </location>
    <ligand>
        <name>Mn(2+)</name>
        <dbReference type="ChEBI" id="CHEBI:29035"/>
    </ligand>
</feature>
<comment type="catalytic activity">
    <reaction evidence="10 14">
        <text>3-O-(beta-D-galactosyl-(1-&gt;3)-beta-D-galactosyl-(1-&gt;4)-beta-D-xylosyl)-L-seryl-[protein] + UDP-alpha-D-glucuronate = 3-O-(beta-D-GlcA-(1-&gt;3)-beta-D-Gal-(1-&gt;3)-beta-D-Gal-(1-&gt;4)-beta-D-Xyl)-L-seryl-[protein] + UDP + H(+)</text>
        <dbReference type="Rhea" id="RHEA:24168"/>
        <dbReference type="Rhea" id="RHEA-COMP:12571"/>
        <dbReference type="Rhea" id="RHEA-COMP:12573"/>
        <dbReference type="ChEBI" id="CHEBI:15378"/>
        <dbReference type="ChEBI" id="CHEBI:58052"/>
        <dbReference type="ChEBI" id="CHEBI:58223"/>
        <dbReference type="ChEBI" id="CHEBI:132090"/>
        <dbReference type="ChEBI" id="CHEBI:132093"/>
        <dbReference type="EC" id="2.4.1.135"/>
    </reaction>
</comment>
<feature type="transmembrane region" description="Helical" evidence="14">
    <location>
        <begin position="26"/>
        <end position="43"/>
    </location>
</feature>
<evidence type="ECO:0000256" key="9">
    <source>
        <dbReference type="ARBA" id="ARBA00023180"/>
    </source>
</evidence>
<evidence type="ECO:0000256" key="14">
    <source>
        <dbReference type="RuleBase" id="RU363127"/>
    </source>
</evidence>
<evidence type="ECO:0000256" key="4">
    <source>
        <dbReference type="ARBA" id="ARBA00022679"/>
    </source>
</evidence>
<dbReference type="FunFam" id="3.90.550.10:FF:000147">
    <property type="entry name" value="Galactosylgalactosylxylosylprotein 3-beta-glucuronosyltransferase"/>
    <property type="match status" value="1"/>
</dbReference>
<dbReference type="EMBL" id="PDUG01000004">
    <property type="protein sequence ID" value="PIC35992.1"/>
    <property type="molecule type" value="Genomic_DNA"/>
</dbReference>
<evidence type="ECO:0000256" key="5">
    <source>
        <dbReference type="ARBA" id="ARBA00022692"/>
    </source>
</evidence>
<keyword evidence="16" id="KW-1185">Reference proteome</keyword>
<name>A0A2G5U8Y2_9PELO</name>
<proteinExistence type="inferred from homology"/>
<evidence type="ECO:0000256" key="10">
    <source>
        <dbReference type="ARBA" id="ARBA00047979"/>
    </source>
</evidence>
<evidence type="ECO:0000313" key="16">
    <source>
        <dbReference type="Proteomes" id="UP000230233"/>
    </source>
</evidence>
<keyword evidence="8 14" id="KW-0472">Membrane</keyword>
<dbReference type="CDD" id="cd00218">
    <property type="entry name" value="GlcAT-I"/>
    <property type="match status" value="1"/>
</dbReference>
<comment type="pathway">
    <text evidence="14">Protein modification; protein glycosylation.</text>
</comment>
<evidence type="ECO:0000256" key="13">
    <source>
        <dbReference type="PIRSR" id="PIRSR605027-4"/>
    </source>
</evidence>
<comment type="caution">
    <text evidence="15">The sequence shown here is derived from an EMBL/GenBank/DDBJ whole genome shotgun (WGS) entry which is preliminary data.</text>
</comment>
<dbReference type="GO" id="GO:0050650">
    <property type="term" value="P:chondroitin sulfate proteoglycan biosynthetic process"/>
    <property type="evidence" value="ECO:0007669"/>
    <property type="project" value="TreeGrafter"/>
</dbReference>
<dbReference type="UniPathway" id="UPA00378"/>
<dbReference type="GO" id="GO:0046872">
    <property type="term" value="F:metal ion binding"/>
    <property type="evidence" value="ECO:0007669"/>
    <property type="project" value="UniProtKB-KW"/>
</dbReference>
<evidence type="ECO:0000256" key="8">
    <source>
        <dbReference type="ARBA" id="ARBA00023136"/>
    </source>
</evidence>
<evidence type="ECO:0000256" key="12">
    <source>
        <dbReference type="PIRSR" id="PIRSR605027-3"/>
    </source>
</evidence>
<dbReference type="EC" id="2.4.1.135" evidence="3 14"/>
<keyword evidence="12 14" id="KW-0464">Manganese</keyword>
<dbReference type="GO" id="GO:0015018">
    <property type="term" value="F:galactosylgalactosylxylosylprotein 3-beta-glucuronosyltransferase activity"/>
    <property type="evidence" value="ECO:0007669"/>
    <property type="project" value="UniProtKB-UniRule"/>
</dbReference>
<evidence type="ECO:0000256" key="11">
    <source>
        <dbReference type="PIRSR" id="PIRSR605027-1"/>
    </source>
</evidence>
<organism evidence="15 16">
    <name type="scientific">Caenorhabditis nigoni</name>
    <dbReference type="NCBI Taxonomy" id="1611254"/>
    <lineage>
        <taxon>Eukaryota</taxon>
        <taxon>Metazoa</taxon>
        <taxon>Ecdysozoa</taxon>
        <taxon>Nematoda</taxon>
        <taxon>Chromadorea</taxon>
        <taxon>Rhabditida</taxon>
        <taxon>Rhabditina</taxon>
        <taxon>Rhabditomorpha</taxon>
        <taxon>Rhabditoidea</taxon>
        <taxon>Rhabditidae</taxon>
        <taxon>Peloderinae</taxon>
        <taxon>Caenorhabditis</taxon>
    </lineage>
</organism>
<dbReference type="Pfam" id="PF03360">
    <property type="entry name" value="Glyco_transf_43"/>
    <property type="match status" value="1"/>
</dbReference>
<keyword evidence="12 14" id="KW-0479">Metal-binding</keyword>
<dbReference type="Gene3D" id="3.90.550.10">
    <property type="entry name" value="Spore Coat Polysaccharide Biosynthesis Protein SpsA, Chain A"/>
    <property type="match status" value="1"/>
</dbReference>
<comment type="similarity">
    <text evidence="2 14">Belongs to the glycosyltransferase 43 family.</text>
</comment>
<feature type="active site" description="Proton donor/acceptor" evidence="11">
    <location>
        <position position="253"/>
    </location>
</feature>
<keyword evidence="9" id="KW-0325">Glycoprotein</keyword>
<dbReference type="STRING" id="1611254.A0A2G5U8Y2"/>